<name>A0A1C7NGF1_9FUNG</name>
<accession>A0A1C7NGF1</accession>
<dbReference type="Pfam" id="PF10173">
    <property type="entry name" value="Mit_KHE1"/>
    <property type="match status" value="1"/>
</dbReference>
<reference evidence="2 3" key="1">
    <citation type="submission" date="2016-03" db="EMBL/GenBank/DDBJ databases">
        <title>Choanephora cucurbitarum.</title>
        <authorList>
            <person name="Min B."/>
            <person name="Park H."/>
            <person name="Park J.-H."/>
            <person name="Shin H.-D."/>
            <person name="Choi I.-G."/>
        </authorList>
    </citation>
    <scope>NUCLEOTIDE SEQUENCE [LARGE SCALE GENOMIC DNA]</scope>
    <source>
        <strain evidence="2 3">KUS-F28377</strain>
    </source>
</reference>
<dbReference type="GO" id="GO:1902600">
    <property type="term" value="P:proton transmembrane transport"/>
    <property type="evidence" value="ECO:0007669"/>
    <property type="project" value="TreeGrafter"/>
</dbReference>
<evidence type="ECO:0000313" key="2">
    <source>
        <dbReference type="EMBL" id="OBZ88098.1"/>
    </source>
</evidence>
<sequence length="329" mass="38134">MRLYAIPILKNRWAYYCHSTLPATSRLTRMVAWSNKKWEQLDKAETDSWKKKLYVRGSNIMNQLDYQEWFFKSVPSKEEVEKPLEKVWIYHPSLLDKTELDHELKALLKERIPYHKKYMRYSAYWVPLACTFAIVPLVPNLPLAYNLFRLYSHYKALKGAEHLKTLVDYGNIEYETDPRLDEIMDGISLVDPHELIFPDASKPDLVGLEQDLEGVLNPKDIRRLVEILDVPGLEIELSRARLQILKSILYCSELCRMQDVNHHGPKIPSAIKPSSSPPSSPLLDPFYSSFNHHDRRTSVTISKSSRSHQDLFGSISSSSQSSLPRYSLN</sequence>
<organism evidence="2 3">
    <name type="scientific">Choanephora cucurbitarum</name>
    <dbReference type="NCBI Taxonomy" id="101091"/>
    <lineage>
        <taxon>Eukaryota</taxon>
        <taxon>Fungi</taxon>
        <taxon>Fungi incertae sedis</taxon>
        <taxon>Mucoromycota</taxon>
        <taxon>Mucoromycotina</taxon>
        <taxon>Mucoromycetes</taxon>
        <taxon>Mucorales</taxon>
        <taxon>Mucorineae</taxon>
        <taxon>Choanephoraceae</taxon>
        <taxon>Choanephoroideae</taxon>
        <taxon>Choanephora</taxon>
    </lineage>
</organism>
<keyword evidence="1" id="KW-0472">Membrane</keyword>
<dbReference type="EMBL" id="LUGH01000175">
    <property type="protein sequence ID" value="OBZ88098.1"/>
    <property type="molecule type" value="Genomic_DNA"/>
</dbReference>
<comment type="caution">
    <text evidence="2">The sequence shown here is derived from an EMBL/GenBank/DDBJ whole genome shotgun (WGS) entry which is preliminary data.</text>
</comment>
<dbReference type="GO" id="GO:0005743">
    <property type="term" value="C:mitochondrial inner membrane"/>
    <property type="evidence" value="ECO:0007669"/>
    <property type="project" value="TreeGrafter"/>
</dbReference>
<dbReference type="InParanoid" id="A0A1C7NGF1"/>
<dbReference type="FunCoup" id="A0A1C7NGF1">
    <property type="interactions" value="18"/>
</dbReference>
<evidence type="ECO:0000313" key="3">
    <source>
        <dbReference type="Proteomes" id="UP000093000"/>
    </source>
</evidence>
<dbReference type="PANTHER" id="PTHR28062">
    <property type="entry name" value="K+-H+ EXCHANGE-LIKE PROTEIN"/>
    <property type="match status" value="1"/>
</dbReference>
<protein>
    <submittedName>
        <fullName evidence="2">Uncharacterized protein C23H3.12c</fullName>
    </submittedName>
</protein>
<gene>
    <name evidence="2" type="ORF">A0J61_03845</name>
</gene>
<dbReference type="AlphaFoldDB" id="A0A1C7NGF1"/>
<proteinExistence type="predicted"/>
<feature type="transmembrane region" description="Helical" evidence="1">
    <location>
        <begin position="121"/>
        <end position="139"/>
    </location>
</feature>
<keyword evidence="1" id="KW-1133">Transmembrane helix</keyword>
<dbReference type="OrthoDB" id="5562676at2759"/>
<dbReference type="Proteomes" id="UP000093000">
    <property type="component" value="Unassembled WGS sequence"/>
</dbReference>
<dbReference type="GO" id="GO:0006813">
    <property type="term" value="P:potassium ion transport"/>
    <property type="evidence" value="ECO:0007669"/>
    <property type="project" value="TreeGrafter"/>
</dbReference>
<keyword evidence="3" id="KW-1185">Reference proteome</keyword>
<keyword evidence="1" id="KW-0812">Transmembrane</keyword>
<dbReference type="InterPro" id="IPR018786">
    <property type="entry name" value="Mit_KHE1"/>
</dbReference>
<evidence type="ECO:0000256" key="1">
    <source>
        <dbReference type="SAM" id="Phobius"/>
    </source>
</evidence>
<dbReference type="PANTHER" id="PTHR28062:SF1">
    <property type="entry name" value="TRANSMEMBRANE PROTEIN"/>
    <property type="match status" value="1"/>
</dbReference>
<dbReference type="STRING" id="101091.A0A1C7NGF1"/>